<dbReference type="AlphaFoldDB" id="A0A143HLW1"/>
<dbReference type="Proteomes" id="UP000076077">
    <property type="component" value="Chromosome"/>
</dbReference>
<dbReference type="GO" id="GO:0003677">
    <property type="term" value="F:DNA binding"/>
    <property type="evidence" value="ECO:0007669"/>
    <property type="project" value="UniProtKB-KW"/>
</dbReference>
<keyword evidence="2" id="KW-0238">DNA-binding</keyword>
<sequence>MPDTANISLDKMRATAGEVSQLLRSIGNQDRLLLLCQLSQEELNVSQLESRLGIHQPSLSQQLGVLRREGLVSTRREGKHIYYRIADERVLALLQTLYELYCEE</sequence>
<dbReference type="RefSeq" id="WP_067153601.1">
    <property type="nucleotide sequence ID" value="NZ_CP014864.1"/>
</dbReference>
<dbReference type="NCBIfam" id="NF033788">
    <property type="entry name" value="HTH_metalloreg"/>
    <property type="match status" value="1"/>
</dbReference>
<keyword evidence="1" id="KW-0805">Transcription regulation</keyword>
<dbReference type="InterPro" id="IPR036390">
    <property type="entry name" value="WH_DNA-bd_sf"/>
</dbReference>
<dbReference type="OrthoDB" id="9796124at2"/>
<dbReference type="PANTHER" id="PTHR43132:SF2">
    <property type="entry name" value="ARSENICAL RESISTANCE OPERON REPRESSOR ARSR-RELATED"/>
    <property type="match status" value="1"/>
</dbReference>
<evidence type="ECO:0000256" key="3">
    <source>
        <dbReference type="ARBA" id="ARBA00023163"/>
    </source>
</evidence>
<dbReference type="EMBL" id="CP014864">
    <property type="protein sequence ID" value="AMX02715.1"/>
    <property type="molecule type" value="Genomic_DNA"/>
</dbReference>
<reference evidence="7" key="1">
    <citation type="submission" date="2016-03" db="EMBL/GenBank/DDBJ databases">
        <authorList>
            <person name="Lee Y.-S."/>
            <person name="Choi Y.-L."/>
        </authorList>
    </citation>
    <scope>NUCLEOTIDE SEQUENCE [LARGE SCALE GENOMIC DNA]</scope>
    <source>
        <strain evidence="7">DAU221</strain>
    </source>
</reference>
<dbReference type="InterPro" id="IPR001845">
    <property type="entry name" value="HTH_ArsR_DNA-bd_dom"/>
</dbReference>
<dbReference type="Gene3D" id="1.10.10.10">
    <property type="entry name" value="Winged helix-like DNA-binding domain superfamily/Winged helix DNA-binding domain"/>
    <property type="match status" value="1"/>
</dbReference>
<keyword evidence="7" id="KW-1185">Reference proteome</keyword>
<feature type="domain" description="HTH arsR-type" evidence="4">
    <location>
        <begin position="9"/>
        <end position="104"/>
    </location>
</feature>
<reference evidence="5" key="2">
    <citation type="submission" date="2016-03" db="EMBL/GenBank/DDBJ databases">
        <authorList>
            <person name="Ploux O."/>
        </authorList>
    </citation>
    <scope>NUCLEOTIDE SEQUENCE [LARGE SCALE GENOMIC DNA]</scope>
    <source>
        <strain evidence="5">DAU221</strain>
    </source>
</reference>
<evidence type="ECO:0000313" key="6">
    <source>
        <dbReference type="EMBL" id="MCX2801373.1"/>
    </source>
</evidence>
<dbReference type="GO" id="GO:0003700">
    <property type="term" value="F:DNA-binding transcription factor activity"/>
    <property type="evidence" value="ECO:0007669"/>
    <property type="project" value="InterPro"/>
</dbReference>
<dbReference type="PROSITE" id="PS50987">
    <property type="entry name" value="HTH_ARSR_2"/>
    <property type="match status" value="1"/>
</dbReference>
<evidence type="ECO:0000313" key="5">
    <source>
        <dbReference type="EMBL" id="AMX02715.1"/>
    </source>
</evidence>
<dbReference type="InterPro" id="IPR011991">
    <property type="entry name" value="ArsR-like_HTH"/>
</dbReference>
<name>A0A143HLW1_MICTH</name>
<organism evidence="5 7">
    <name type="scientific">Microbulbifer thermotolerans</name>
    <dbReference type="NCBI Taxonomy" id="252514"/>
    <lineage>
        <taxon>Bacteria</taxon>
        <taxon>Pseudomonadati</taxon>
        <taxon>Pseudomonadota</taxon>
        <taxon>Gammaproteobacteria</taxon>
        <taxon>Cellvibrionales</taxon>
        <taxon>Microbulbiferaceae</taxon>
        <taxon>Microbulbifer</taxon>
    </lineage>
</organism>
<dbReference type="CDD" id="cd00090">
    <property type="entry name" value="HTH_ARSR"/>
    <property type="match status" value="1"/>
</dbReference>
<reference evidence="6" key="3">
    <citation type="submission" date="2022-11" db="EMBL/GenBank/DDBJ databases">
        <title>Chitin-degrading and fungicidal potential of chitinolytic bacterial strains from marine environment of the Pacific Ocean regions.</title>
        <authorList>
            <person name="Pentekhina I."/>
            <person name="Nedashkovskaya O."/>
            <person name="Seitkalieva A."/>
            <person name="Podvolotskaya A."/>
            <person name="Tekutyeva L."/>
            <person name="Balabanova L."/>
        </authorList>
    </citation>
    <scope>NUCLEOTIDE SEQUENCE</scope>
    <source>
        <strain evidence="6">KMM 6838</strain>
    </source>
</reference>
<proteinExistence type="predicted"/>
<dbReference type="InterPro" id="IPR051011">
    <property type="entry name" value="Metal_resp_trans_reg"/>
</dbReference>
<dbReference type="SUPFAM" id="SSF46785">
    <property type="entry name" value="Winged helix' DNA-binding domain"/>
    <property type="match status" value="1"/>
</dbReference>
<dbReference type="Pfam" id="PF01022">
    <property type="entry name" value="HTH_5"/>
    <property type="match status" value="1"/>
</dbReference>
<evidence type="ECO:0000256" key="2">
    <source>
        <dbReference type="ARBA" id="ARBA00023125"/>
    </source>
</evidence>
<dbReference type="EMBL" id="JAPHQB010000008">
    <property type="protein sequence ID" value="MCX2801373.1"/>
    <property type="molecule type" value="Genomic_DNA"/>
</dbReference>
<gene>
    <name evidence="5" type="ORF">A3224_09085</name>
    <name evidence="6" type="ORF">OQJ68_06165</name>
</gene>
<protein>
    <submittedName>
        <fullName evidence="6">Metalloregulator ArsR/SmtB family transcription factor</fullName>
    </submittedName>
    <submittedName>
        <fullName evidence="5">Transcriptional regulator</fullName>
    </submittedName>
</protein>
<accession>A0A143HLW1</accession>
<dbReference type="SMART" id="SM00418">
    <property type="entry name" value="HTH_ARSR"/>
    <property type="match status" value="1"/>
</dbReference>
<dbReference type="PRINTS" id="PR00778">
    <property type="entry name" value="HTHARSR"/>
</dbReference>
<dbReference type="InterPro" id="IPR036388">
    <property type="entry name" value="WH-like_DNA-bd_sf"/>
</dbReference>
<dbReference type="KEGG" id="mthd:A3224_09085"/>
<evidence type="ECO:0000256" key="1">
    <source>
        <dbReference type="ARBA" id="ARBA00023015"/>
    </source>
</evidence>
<keyword evidence="3" id="KW-0804">Transcription</keyword>
<evidence type="ECO:0000259" key="4">
    <source>
        <dbReference type="PROSITE" id="PS50987"/>
    </source>
</evidence>
<evidence type="ECO:0000313" key="7">
    <source>
        <dbReference type="Proteomes" id="UP000076077"/>
    </source>
</evidence>
<dbReference type="PANTHER" id="PTHR43132">
    <property type="entry name" value="ARSENICAL RESISTANCE OPERON REPRESSOR ARSR-RELATED"/>
    <property type="match status" value="1"/>
</dbReference>
<dbReference type="STRING" id="252514.A3224_09085"/>
<dbReference type="Proteomes" id="UP001209730">
    <property type="component" value="Unassembled WGS sequence"/>
</dbReference>
<dbReference type="GeneID" id="76608202"/>